<proteinExistence type="predicted"/>
<keyword evidence="2" id="KW-1185">Reference proteome</keyword>
<organism evidence="1 2">
    <name type="scientific">Nocardia asteroides NBRC 15531</name>
    <dbReference type="NCBI Taxonomy" id="1110697"/>
    <lineage>
        <taxon>Bacteria</taxon>
        <taxon>Bacillati</taxon>
        <taxon>Actinomycetota</taxon>
        <taxon>Actinomycetes</taxon>
        <taxon>Mycobacteriales</taxon>
        <taxon>Nocardiaceae</taxon>
        <taxon>Nocardia</taxon>
    </lineage>
</organism>
<evidence type="ECO:0008006" key="3">
    <source>
        <dbReference type="Google" id="ProtNLM"/>
    </source>
</evidence>
<sequence>MLSGMNDDDIDYVRVVFRLPDDPSGWHAFGTERMWAVRVGESRVRLDNIPFHARDVACGDVVAVTADDEGTLWAGEVVEPSGACTIRVIPAEGCLRAEVRQAVLDAFEPLGVDGEGSRMGLVALNVPAGSDLEEVRATLAQGRADGLWCYDLGAVTEQWRAAGPALAEDNPSDPPPEAYGLAFPEDLAACVYNTVASGERPALVVVHDADGDWIIGDGSDEPLDPATASLLHIQHVLDNDSAVAELAALPPGKIAWRDQPADPWTIEDFAYPDEE</sequence>
<dbReference type="STRING" id="1824.SAMN05444423_101870"/>
<protein>
    <recommendedName>
        <fullName evidence="3">DUF4265 domain-containing protein</fullName>
    </recommendedName>
</protein>
<dbReference type="InterPro" id="IPR025361">
    <property type="entry name" value="DUF4265"/>
</dbReference>
<accession>U5E875</accession>
<reference evidence="1 2" key="1">
    <citation type="journal article" date="2014" name="BMC Genomics">
        <title>Genome based analysis of type-I polyketide synthase and nonribosomal peptide synthetase gene clusters in seven strains of five representative Nocardia species.</title>
        <authorList>
            <person name="Komaki H."/>
            <person name="Ichikawa N."/>
            <person name="Hosoyama A."/>
            <person name="Takahashi-Nakaguchi A."/>
            <person name="Matsuzawa T."/>
            <person name="Suzuki K."/>
            <person name="Fujita N."/>
            <person name="Gonoi T."/>
        </authorList>
    </citation>
    <scope>NUCLEOTIDE SEQUENCE [LARGE SCALE GENOMIC DNA]</scope>
    <source>
        <strain evidence="1 2">NBRC 15531</strain>
    </source>
</reference>
<dbReference type="Proteomes" id="UP000017048">
    <property type="component" value="Unassembled WGS sequence"/>
</dbReference>
<name>U5E875_NOCAS</name>
<dbReference type="eggNOG" id="ENOG5032ZHB">
    <property type="taxonomic scope" value="Bacteria"/>
</dbReference>
<dbReference type="EMBL" id="BAFO02000020">
    <property type="protein sequence ID" value="GAD83570.1"/>
    <property type="molecule type" value="Genomic_DNA"/>
</dbReference>
<evidence type="ECO:0000313" key="1">
    <source>
        <dbReference type="EMBL" id="GAD83570.1"/>
    </source>
</evidence>
<gene>
    <name evidence="1" type="ORF">NCAST_20_01380</name>
</gene>
<comment type="caution">
    <text evidence="1">The sequence shown here is derived from an EMBL/GenBank/DDBJ whole genome shotgun (WGS) entry which is preliminary data.</text>
</comment>
<evidence type="ECO:0000313" key="2">
    <source>
        <dbReference type="Proteomes" id="UP000017048"/>
    </source>
</evidence>
<dbReference type="Pfam" id="PF14085">
    <property type="entry name" value="DUF4265"/>
    <property type="match status" value="1"/>
</dbReference>
<dbReference type="AlphaFoldDB" id="U5E875"/>